<dbReference type="PANTHER" id="PTHR24349">
    <property type="entry name" value="SERINE/THREONINE-PROTEIN KINASE"/>
    <property type="match status" value="1"/>
</dbReference>
<dbReference type="SUPFAM" id="SSF56112">
    <property type="entry name" value="Protein kinase-like (PK-like)"/>
    <property type="match status" value="1"/>
</dbReference>
<keyword evidence="9" id="KW-1185">Reference proteome</keyword>
<dbReference type="EMBL" id="VVIM01000004">
    <property type="protein sequence ID" value="KAB0800317.1"/>
    <property type="molecule type" value="Genomic_DNA"/>
</dbReference>
<evidence type="ECO:0000256" key="2">
    <source>
        <dbReference type="ARBA" id="ARBA00022527"/>
    </source>
</evidence>
<dbReference type="InterPro" id="IPR000719">
    <property type="entry name" value="Prot_kinase_dom"/>
</dbReference>
<dbReference type="InParanoid" id="A0A5N4ASK3"/>
<keyword evidence="2" id="KW-0723">Serine/threonine-protein kinase</keyword>
<sequence>MENSAPVKLGGFGVAVQLPDRHLINALGRVGCPHFMAPEVVERRQYGKAVDIWAAGVMLHLLLSGTLPFHGTGRRLLDTICRGKLYLDTAQFEIISDSAKDLIKQMLTVDPSQRITIQEVLSHRWIRERDKGLRIHLNDTVEELKKFNARRKLKTMILSAVNSIKWIPCDDFNSDNFSDFEDDEASSCAVATIMDSLDDIYCLQESAPHERAHLLALLEDRNLHSLLEALPVLMLNSTSISFYFPFELFIKGNEN</sequence>
<comment type="similarity">
    <text evidence="1">Belongs to the protein kinase superfamily. CAMK Ser/Thr protein kinase family.</text>
</comment>
<dbReference type="GO" id="GO:0004674">
    <property type="term" value="F:protein serine/threonine kinase activity"/>
    <property type="evidence" value="ECO:0007669"/>
    <property type="project" value="UniProtKB-KW"/>
</dbReference>
<evidence type="ECO:0000256" key="4">
    <source>
        <dbReference type="ARBA" id="ARBA00022741"/>
    </source>
</evidence>
<evidence type="ECO:0000313" key="9">
    <source>
        <dbReference type="Proteomes" id="UP000327044"/>
    </source>
</evidence>
<protein>
    <recommendedName>
        <fullName evidence="7">Protein kinase domain-containing protein</fullName>
    </recommendedName>
</protein>
<proteinExistence type="inferred from homology"/>
<evidence type="ECO:0000256" key="3">
    <source>
        <dbReference type="ARBA" id="ARBA00022679"/>
    </source>
</evidence>
<dbReference type="GO" id="GO:0005524">
    <property type="term" value="F:ATP binding"/>
    <property type="evidence" value="ECO:0007669"/>
    <property type="project" value="UniProtKB-KW"/>
</dbReference>
<dbReference type="Gene3D" id="1.10.510.10">
    <property type="entry name" value="Transferase(Phosphotransferase) domain 1"/>
    <property type="match status" value="1"/>
</dbReference>
<organism evidence="8 9">
    <name type="scientific">Photinus pyralis</name>
    <name type="common">Common eastern firefly</name>
    <name type="synonym">Lampyris pyralis</name>
    <dbReference type="NCBI Taxonomy" id="7054"/>
    <lineage>
        <taxon>Eukaryota</taxon>
        <taxon>Metazoa</taxon>
        <taxon>Ecdysozoa</taxon>
        <taxon>Arthropoda</taxon>
        <taxon>Hexapoda</taxon>
        <taxon>Insecta</taxon>
        <taxon>Pterygota</taxon>
        <taxon>Neoptera</taxon>
        <taxon>Endopterygota</taxon>
        <taxon>Coleoptera</taxon>
        <taxon>Polyphaga</taxon>
        <taxon>Elateriformia</taxon>
        <taxon>Elateroidea</taxon>
        <taxon>Lampyridae</taxon>
        <taxon>Lampyrinae</taxon>
        <taxon>Photinus</taxon>
    </lineage>
</organism>
<dbReference type="SUPFAM" id="SSF101288">
    <property type="entry name" value="L27 domain"/>
    <property type="match status" value="1"/>
</dbReference>
<keyword evidence="5" id="KW-0418">Kinase</keyword>
<evidence type="ECO:0000256" key="1">
    <source>
        <dbReference type="ARBA" id="ARBA00006692"/>
    </source>
</evidence>
<evidence type="ECO:0000256" key="6">
    <source>
        <dbReference type="ARBA" id="ARBA00022840"/>
    </source>
</evidence>
<evidence type="ECO:0000313" key="8">
    <source>
        <dbReference type="EMBL" id="KAB0800317.1"/>
    </source>
</evidence>
<dbReference type="InterPro" id="IPR036892">
    <property type="entry name" value="L27_dom_sf"/>
</dbReference>
<dbReference type="InterPro" id="IPR011009">
    <property type="entry name" value="Kinase-like_dom_sf"/>
</dbReference>
<dbReference type="Pfam" id="PF00069">
    <property type="entry name" value="Pkinase"/>
    <property type="match status" value="1"/>
</dbReference>
<keyword evidence="4" id="KW-0547">Nucleotide-binding</keyword>
<keyword evidence="3" id="KW-0808">Transferase</keyword>
<keyword evidence="6" id="KW-0067">ATP-binding</keyword>
<accession>A0A5N4ASK3</accession>
<dbReference type="Proteomes" id="UP000327044">
    <property type="component" value="Unassembled WGS sequence"/>
</dbReference>
<dbReference type="AlphaFoldDB" id="A0A5N4ASK3"/>
<dbReference type="Gene3D" id="1.10.287.650">
    <property type="entry name" value="L27 domain"/>
    <property type="match status" value="1"/>
</dbReference>
<comment type="caution">
    <text evidence="8">The sequence shown here is derived from an EMBL/GenBank/DDBJ whole genome shotgun (WGS) entry which is preliminary data.</text>
</comment>
<dbReference type="SMART" id="SM00220">
    <property type="entry name" value="S_TKc"/>
    <property type="match status" value="1"/>
</dbReference>
<dbReference type="PROSITE" id="PS50011">
    <property type="entry name" value="PROTEIN_KINASE_DOM"/>
    <property type="match status" value="1"/>
</dbReference>
<evidence type="ECO:0000256" key="5">
    <source>
        <dbReference type="ARBA" id="ARBA00022777"/>
    </source>
</evidence>
<reference evidence="8 9" key="1">
    <citation type="journal article" date="2018" name="Elife">
        <title>Firefly genomes illuminate parallel origins of bioluminescence in beetles.</title>
        <authorList>
            <person name="Fallon T.R."/>
            <person name="Lower S.E."/>
            <person name="Chang C.H."/>
            <person name="Bessho-Uehara M."/>
            <person name="Martin G.J."/>
            <person name="Bewick A.J."/>
            <person name="Behringer M."/>
            <person name="Debat H.J."/>
            <person name="Wong I."/>
            <person name="Day J.C."/>
            <person name="Suvorov A."/>
            <person name="Silva C.J."/>
            <person name="Stanger-Hall K.F."/>
            <person name="Hall D.W."/>
            <person name="Schmitz R.J."/>
            <person name="Nelson D.R."/>
            <person name="Lewis S.M."/>
            <person name="Shigenobu S."/>
            <person name="Bybee S.M."/>
            <person name="Larracuente A.M."/>
            <person name="Oba Y."/>
            <person name="Weng J.K."/>
        </authorList>
    </citation>
    <scope>NUCLEOTIDE SEQUENCE [LARGE SCALE GENOMIC DNA]</scope>
    <source>
        <strain evidence="8">1611_PpyrPB1</strain>
        <tissue evidence="8">Whole body</tissue>
    </source>
</reference>
<evidence type="ECO:0000259" key="7">
    <source>
        <dbReference type="PROSITE" id="PS50011"/>
    </source>
</evidence>
<gene>
    <name evidence="8" type="ORF">PPYR_06057</name>
</gene>
<dbReference type="Gene3D" id="6.10.140.620">
    <property type="match status" value="1"/>
</dbReference>
<feature type="domain" description="Protein kinase" evidence="7">
    <location>
        <begin position="1"/>
        <end position="126"/>
    </location>
</feature>
<name>A0A5N4ASK3_PHOPY</name>
<dbReference type="InterPro" id="IPR050205">
    <property type="entry name" value="CDPK_Ser/Thr_kinases"/>
</dbReference>